<reference evidence="1 2" key="1">
    <citation type="submission" date="2019-12" db="EMBL/GenBank/DDBJ databases">
        <authorList>
            <person name="Floudas D."/>
            <person name="Bentzer J."/>
            <person name="Ahren D."/>
            <person name="Johansson T."/>
            <person name="Persson P."/>
            <person name="Tunlid A."/>
        </authorList>
    </citation>
    <scope>NUCLEOTIDE SEQUENCE [LARGE SCALE GENOMIC DNA]</scope>
    <source>
        <strain evidence="1 2">CBS 102.39</strain>
    </source>
</reference>
<evidence type="ECO:0000313" key="1">
    <source>
        <dbReference type="EMBL" id="KAF4611495.1"/>
    </source>
</evidence>
<gene>
    <name evidence="1" type="ORF">D9613_003661</name>
</gene>
<name>A0A8H4QI13_9AGAR</name>
<keyword evidence="2" id="KW-1185">Reference proteome</keyword>
<evidence type="ECO:0000313" key="2">
    <source>
        <dbReference type="Proteomes" id="UP000521872"/>
    </source>
</evidence>
<organism evidence="1 2">
    <name type="scientific">Agrocybe pediades</name>
    <dbReference type="NCBI Taxonomy" id="84607"/>
    <lineage>
        <taxon>Eukaryota</taxon>
        <taxon>Fungi</taxon>
        <taxon>Dikarya</taxon>
        <taxon>Basidiomycota</taxon>
        <taxon>Agaricomycotina</taxon>
        <taxon>Agaricomycetes</taxon>
        <taxon>Agaricomycetidae</taxon>
        <taxon>Agaricales</taxon>
        <taxon>Agaricineae</taxon>
        <taxon>Strophariaceae</taxon>
        <taxon>Agrocybe</taxon>
    </lineage>
</organism>
<dbReference type="Proteomes" id="UP000521872">
    <property type="component" value="Unassembled WGS sequence"/>
</dbReference>
<dbReference type="AlphaFoldDB" id="A0A8H4QI13"/>
<proteinExistence type="predicted"/>
<accession>A0A8H4QI13</accession>
<comment type="caution">
    <text evidence="1">The sequence shown here is derived from an EMBL/GenBank/DDBJ whole genome shotgun (WGS) entry which is preliminary data.</text>
</comment>
<sequence length="193" mass="22376">MDNGVACSYGPFWHVARITFHITLRSDIGRSNGTNWLAYLPEGSPSLLTLLHTRPSHKDHFIPALLPWKVDYLAYWLIFAKDEPELFGRVITSDVGAVEPPIVCRLPSRDEDSVIYDDWLQFLERRWDEQLETVLAVDPDGRRPASREHDPLSYPVRYKLGSWIATTLPTHPWVLSCDDPQVLEEFQRLIWHD</sequence>
<dbReference type="EMBL" id="JAACJL010000057">
    <property type="protein sequence ID" value="KAF4611495.1"/>
    <property type="molecule type" value="Genomic_DNA"/>
</dbReference>
<protein>
    <submittedName>
        <fullName evidence="1">Uncharacterized protein</fullName>
    </submittedName>
</protein>